<evidence type="ECO:0000256" key="8">
    <source>
        <dbReference type="ARBA" id="ARBA00023096"/>
    </source>
</evidence>
<feature type="binding site" evidence="10">
    <location>
        <position position="266"/>
    </location>
    <ligand>
        <name>a divalent metal cation</name>
        <dbReference type="ChEBI" id="CHEBI:60240"/>
        <note>ligand shared between dimeric partners</note>
    </ligand>
</feature>
<feature type="binding site" evidence="10">
    <location>
        <position position="292"/>
    </location>
    <ligand>
        <name>substrate</name>
    </ligand>
</feature>
<evidence type="ECO:0000256" key="2">
    <source>
        <dbReference type="ARBA" id="ARBA00022723"/>
    </source>
</evidence>
<dbReference type="EC" id="1.1.1.262" evidence="10"/>
<dbReference type="InterPro" id="IPR037510">
    <property type="entry name" value="PdxA"/>
</dbReference>
<keyword evidence="2 10" id="KW-0479">Metal-binding</keyword>
<evidence type="ECO:0000256" key="4">
    <source>
        <dbReference type="ARBA" id="ARBA00022842"/>
    </source>
</evidence>
<dbReference type="PANTHER" id="PTHR30004:SF5">
    <property type="entry name" value="4-HYDROXYTHREONINE-4-PHOSPHATE DEHYDROGENASE"/>
    <property type="match status" value="1"/>
</dbReference>
<evidence type="ECO:0000256" key="5">
    <source>
        <dbReference type="ARBA" id="ARBA00022857"/>
    </source>
</evidence>
<comment type="pathway">
    <text evidence="10">Cofactor biosynthesis; pyridoxine 5'-phosphate biosynthesis; pyridoxine 5'-phosphate from D-erythrose 4-phosphate: step 4/5.</text>
</comment>
<dbReference type="RefSeq" id="WP_015870112.1">
    <property type="nucleotide sequence ID" value="NZ_AP028097.1"/>
</dbReference>
<keyword evidence="7 10" id="KW-0520">NAD</keyword>
<evidence type="ECO:0000256" key="9">
    <source>
        <dbReference type="ARBA" id="ARBA00023285"/>
    </source>
</evidence>
<proteinExistence type="inferred from homology"/>
<comment type="miscellaneous">
    <text evidence="10">The active site is located at the dimer interface.</text>
</comment>
<sequence>MASIRRIVITPGEPAGVGPELLVQLAQRPWPAELVVCADPGLLEARAHALGLPLTLRRYDSALSPQAQQAATLTVLPIPLEADVIPGKLNVANGNYVVATLTRACDGCLSGEFAALVTGPVHKGIINDAGVPFTGHTEFFADRSGCPRVVMMLASERLRVALATTHLPLQEVPAAITPQTLREVITILDADLRRRFGLRQPHIYVCGLNPHAGEGGHMGREELDIIIPTLDALRASAIHLTGPLPADTLFQAKYLDDADAVLAMYHDQGLPVLKYQGFGRAVNITLGLPFIRTSVDHGTALDLAASGQAQPGSFITALNLAIEMTNHSNEQ</sequence>
<evidence type="ECO:0000256" key="7">
    <source>
        <dbReference type="ARBA" id="ARBA00023027"/>
    </source>
</evidence>
<evidence type="ECO:0000256" key="6">
    <source>
        <dbReference type="ARBA" id="ARBA00023002"/>
    </source>
</evidence>
<feature type="binding site" evidence="10">
    <location>
        <position position="211"/>
    </location>
    <ligand>
        <name>a divalent metal cation</name>
        <dbReference type="ChEBI" id="CHEBI:60240"/>
        <note>ligand shared between dimeric partners</note>
    </ligand>
</feature>
<evidence type="ECO:0000256" key="3">
    <source>
        <dbReference type="ARBA" id="ARBA00022833"/>
    </source>
</evidence>
<dbReference type="SUPFAM" id="SSF53659">
    <property type="entry name" value="Isocitrate/Isopropylmalate dehydrogenase-like"/>
    <property type="match status" value="1"/>
</dbReference>
<dbReference type="NCBIfam" id="TIGR00557">
    <property type="entry name" value="pdxA"/>
    <property type="match status" value="1"/>
</dbReference>
<keyword evidence="6 10" id="KW-0560">Oxidoreductase</keyword>
<keyword evidence="4 10" id="KW-0460">Magnesium</keyword>
<dbReference type="Gene3D" id="3.40.718.10">
    <property type="entry name" value="Isopropylmalate Dehydrogenase"/>
    <property type="match status" value="1"/>
</dbReference>
<evidence type="ECO:0000313" key="11">
    <source>
        <dbReference type="EMBL" id="WFN95337.1"/>
    </source>
</evidence>
<comment type="catalytic activity">
    <reaction evidence="10">
        <text>4-(phosphooxy)-L-threonine + NAD(+) = 3-amino-2-oxopropyl phosphate + CO2 + NADH</text>
        <dbReference type="Rhea" id="RHEA:32275"/>
        <dbReference type="ChEBI" id="CHEBI:16526"/>
        <dbReference type="ChEBI" id="CHEBI:57279"/>
        <dbReference type="ChEBI" id="CHEBI:57540"/>
        <dbReference type="ChEBI" id="CHEBI:57945"/>
        <dbReference type="ChEBI" id="CHEBI:58452"/>
        <dbReference type="EC" id="1.1.1.262"/>
    </reaction>
</comment>
<protein>
    <recommendedName>
        <fullName evidence="10">4-hydroxythreonine-4-phosphate dehydrogenase</fullName>
        <ecNumber evidence="10">1.1.1.262</ecNumber>
    </recommendedName>
    <alternativeName>
        <fullName evidence="10">4-(phosphohydroxy)-L-threonine dehydrogenase</fullName>
    </alternativeName>
</protein>
<dbReference type="Proteomes" id="UP001222680">
    <property type="component" value="Chromosome"/>
</dbReference>
<accession>A0ABY8GCW2</accession>
<dbReference type="GO" id="GO:0050570">
    <property type="term" value="F:4-hydroxythreonine-4-phosphate dehydrogenase activity"/>
    <property type="evidence" value="ECO:0007669"/>
    <property type="project" value="UniProtKB-EC"/>
</dbReference>
<comment type="subunit">
    <text evidence="10">Homodimer.</text>
</comment>
<feature type="binding site" evidence="10">
    <location>
        <position position="274"/>
    </location>
    <ligand>
        <name>substrate</name>
    </ligand>
</feature>
<dbReference type="Pfam" id="PF04166">
    <property type="entry name" value="PdxA"/>
    <property type="match status" value="1"/>
</dbReference>
<dbReference type="PANTHER" id="PTHR30004">
    <property type="entry name" value="4-HYDROXYTHREONINE-4-PHOSPHATE DEHYDROGENASE"/>
    <property type="match status" value="1"/>
</dbReference>
<dbReference type="EMBL" id="CP092014">
    <property type="protein sequence ID" value="WFN95337.1"/>
    <property type="molecule type" value="Genomic_DNA"/>
</dbReference>
<keyword evidence="5 10" id="KW-0521">NADP</keyword>
<evidence type="ECO:0000256" key="10">
    <source>
        <dbReference type="HAMAP-Rule" id="MF_00536"/>
    </source>
</evidence>
<keyword evidence="3 10" id="KW-0862">Zinc</keyword>
<feature type="binding site" evidence="10">
    <location>
        <position position="166"/>
    </location>
    <ligand>
        <name>a divalent metal cation</name>
        <dbReference type="ChEBI" id="CHEBI:60240"/>
        <note>ligand shared between dimeric partners</note>
    </ligand>
</feature>
<dbReference type="GeneID" id="69537762"/>
<evidence type="ECO:0000313" key="12">
    <source>
        <dbReference type="Proteomes" id="UP001222680"/>
    </source>
</evidence>
<feature type="binding site" evidence="10">
    <location>
        <position position="136"/>
    </location>
    <ligand>
        <name>substrate</name>
    </ligand>
</feature>
<comment type="subcellular location">
    <subcellularLocation>
        <location evidence="10">Cytoplasm</location>
    </subcellularLocation>
</comment>
<feature type="binding site" evidence="10">
    <location>
        <position position="283"/>
    </location>
    <ligand>
        <name>substrate</name>
    </ligand>
</feature>
<comment type="function">
    <text evidence="10">Catalyzes the NAD(P)-dependent oxidation of 4-(phosphooxy)-L-threonine (HTP) into 2-amino-3-oxo-4-(phosphooxy)butyric acid which spontaneously decarboxylates to form 3-amino-2-oxopropyl phosphate (AHAP).</text>
</comment>
<keyword evidence="9 10" id="KW-0170">Cobalt</keyword>
<keyword evidence="1 10" id="KW-0963">Cytoplasm</keyword>
<evidence type="ECO:0000256" key="1">
    <source>
        <dbReference type="ARBA" id="ARBA00022490"/>
    </source>
</evidence>
<reference evidence="11 12" key="1">
    <citation type="submission" date="2022-02" db="EMBL/GenBank/DDBJ databases">
        <title>Phenotypic, genotypic and serological characterization of Edwardsiella ictaluri from catfish and ornamental fish species.</title>
        <authorList>
            <person name="Rose D."/>
            <person name="Tekedar H.C."/>
            <person name="Waldbieser G.C."/>
            <person name="Aarattuthodi S."/>
            <person name="Griffin M.J."/>
        </authorList>
    </citation>
    <scope>NUCLEOTIDE SEQUENCE [LARGE SCALE GENOMIC DNA]</scope>
    <source>
        <strain evidence="11 12">13 TAL-140 K3</strain>
    </source>
</reference>
<gene>
    <name evidence="10 11" type="primary">pdxA</name>
    <name evidence="11" type="ORF">MAY91_10105</name>
</gene>
<comment type="cofactor">
    <cofactor evidence="10">
        <name>Zn(2+)</name>
        <dbReference type="ChEBI" id="CHEBI:29105"/>
    </cofactor>
    <cofactor evidence="10">
        <name>Mg(2+)</name>
        <dbReference type="ChEBI" id="CHEBI:18420"/>
    </cofactor>
    <cofactor evidence="10">
        <name>Co(2+)</name>
        <dbReference type="ChEBI" id="CHEBI:48828"/>
    </cofactor>
    <text evidence="10">Binds 1 divalent metal cation per subunit. Can use ions such as Zn(2+), Mg(2+) or Co(2+).</text>
</comment>
<feature type="binding site" evidence="10">
    <location>
        <position position="137"/>
    </location>
    <ligand>
        <name>substrate</name>
    </ligand>
</feature>
<dbReference type="InterPro" id="IPR005255">
    <property type="entry name" value="PdxA_fam"/>
</dbReference>
<dbReference type="HAMAP" id="MF_00536">
    <property type="entry name" value="PdxA"/>
    <property type="match status" value="1"/>
</dbReference>
<name>A0ABY8GCW2_EDWIC</name>
<keyword evidence="12" id="KW-1185">Reference proteome</keyword>
<comment type="similarity">
    <text evidence="10">Belongs to the PdxA family.</text>
</comment>
<keyword evidence="8 10" id="KW-0664">Pyridoxine biosynthesis</keyword>
<organism evidence="11 12">
    <name type="scientific">Edwardsiella ictaluri</name>
    <dbReference type="NCBI Taxonomy" id="67780"/>
    <lineage>
        <taxon>Bacteria</taxon>
        <taxon>Pseudomonadati</taxon>
        <taxon>Pseudomonadota</taxon>
        <taxon>Gammaproteobacteria</taxon>
        <taxon>Enterobacterales</taxon>
        <taxon>Hafniaceae</taxon>
        <taxon>Edwardsiella</taxon>
    </lineage>
</organism>